<dbReference type="EMBL" id="KZ852135">
    <property type="protein sequence ID" value="RDH26552.1"/>
    <property type="molecule type" value="Genomic_DNA"/>
</dbReference>
<evidence type="ECO:0000313" key="2">
    <source>
        <dbReference type="EMBL" id="RDH26242.1"/>
    </source>
</evidence>
<gene>
    <name evidence="3" type="ORF">BDQ94DRAFT_155370</name>
    <name evidence="2" type="ORF">BDQ94DRAFT_155814</name>
    <name evidence="1" type="ORF">BDQ94DRAFT_155882</name>
</gene>
<sequence>MPCKTRHLSLRATDPMYGSGIHRYVSASLSSPMSGHSAWTITGLVVSRPSVGW</sequence>
<proteinExistence type="predicted"/>
<keyword evidence="4" id="KW-1185">Reference proteome</keyword>
<name>A0A3F3PHT3_9EURO</name>
<evidence type="ECO:0000313" key="1">
    <source>
        <dbReference type="EMBL" id="RDH26189.1"/>
    </source>
</evidence>
<dbReference type="RefSeq" id="XP_026619574.1">
    <property type="nucleotide sequence ID" value="XM_026768457.1"/>
</dbReference>
<accession>A0A3F3PHT3</accession>
<dbReference type="AlphaFoldDB" id="A0A3F3PHT3"/>
<protein>
    <submittedName>
        <fullName evidence="2">Uncharacterized protein</fullName>
    </submittedName>
</protein>
<dbReference type="EMBL" id="KZ852196">
    <property type="protein sequence ID" value="RDH26242.1"/>
    <property type="molecule type" value="Genomic_DNA"/>
</dbReference>
<dbReference type="Proteomes" id="UP000253729">
    <property type="component" value="Unassembled WGS sequence"/>
</dbReference>
<dbReference type="GeneID" id="38136813"/>
<reference evidence="2 4" key="1">
    <citation type="submission" date="2018-07" db="EMBL/GenBank/DDBJ databases">
        <title>The genomes of Aspergillus section Nigri reveals drivers in fungal speciation.</title>
        <authorList>
            <consortium name="DOE Joint Genome Institute"/>
            <person name="Vesth T.C."/>
            <person name="Nybo J."/>
            <person name="Theobald S."/>
            <person name="Brandl J."/>
            <person name="Frisvad J.C."/>
            <person name="Nielsen K.F."/>
            <person name="Lyhne E.K."/>
            <person name="Kogle M.E."/>
            <person name="Kuo A."/>
            <person name="Riley R."/>
            <person name="Clum A."/>
            <person name="Nolan M."/>
            <person name="Lipzen A."/>
            <person name="Salamov A."/>
            <person name="Henrissat B."/>
            <person name="Wiebenga A."/>
            <person name="De vries R.P."/>
            <person name="Grigoriev I.V."/>
            <person name="Mortensen U.H."/>
            <person name="Andersen M.R."/>
            <person name="Baker S.E."/>
        </authorList>
    </citation>
    <scope>NUCLEOTIDE SEQUENCE [LARGE SCALE GENOMIC DNA]</scope>
    <source>
        <strain evidence="2 4">CBS 139.54b</strain>
    </source>
</reference>
<evidence type="ECO:0000313" key="4">
    <source>
        <dbReference type="Proteomes" id="UP000253729"/>
    </source>
</evidence>
<organism evidence="2 4">
    <name type="scientific">Aspergillus welwitschiae</name>
    <dbReference type="NCBI Taxonomy" id="1341132"/>
    <lineage>
        <taxon>Eukaryota</taxon>
        <taxon>Fungi</taxon>
        <taxon>Dikarya</taxon>
        <taxon>Ascomycota</taxon>
        <taxon>Pezizomycotina</taxon>
        <taxon>Eurotiomycetes</taxon>
        <taxon>Eurotiomycetidae</taxon>
        <taxon>Eurotiales</taxon>
        <taxon>Aspergillaceae</taxon>
        <taxon>Aspergillus</taxon>
        <taxon>Aspergillus subgen. Circumdati</taxon>
    </lineage>
</organism>
<evidence type="ECO:0000313" key="3">
    <source>
        <dbReference type="EMBL" id="RDH26552.1"/>
    </source>
</evidence>
<dbReference type="EMBL" id="KZ852231">
    <property type="protein sequence ID" value="RDH26189.1"/>
    <property type="molecule type" value="Genomic_DNA"/>
</dbReference>